<dbReference type="Proteomes" id="UP001633002">
    <property type="component" value="Unassembled WGS sequence"/>
</dbReference>
<reference evidence="2 3" key="1">
    <citation type="submission" date="2024-09" db="EMBL/GenBank/DDBJ databases">
        <title>Chromosome-scale assembly of Riccia sorocarpa.</title>
        <authorList>
            <person name="Paukszto L."/>
        </authorList>
    </citation>
    <scope>NUCLEOTIDE SEQUENCE [LARGE SCALE GENOMIC DNA]</scope>
    <source>
        <strain evidence="2">LP-2024</strain>
        <tissue evidence="2">Aerial parts of the thallus</tissue>
    </source>
</reference>
<dbReference type="PANTHER" id="PTHR15852:SF54">
    <property type="entry name" value="PROTEIN SSUH2 HOMOLOG"/>
    <property type="match status" value="1"/>
</dbReference>
<comment type="caution">
    <text evidence="2">The sequence shown here is derived from an EMBL/GenBank/DDBJ whole genome shotgun (WGS) entry which is preliminary data.</text>
</comment>
<organism evidence="2 3">
    <name type="scientific">Riccia sorocarpa</name>
    <dbReference type="NCBI Taxonomy" id="122646"/>
    <lineage>
        <taxon>Eukaryota</taxon>
        <taxon>Viridiplantae</taxon>
        <taxon>Streptophyta</taxon>
        <taxon>Embryophyta</taxon>
        <taxon>Marchantiophyta</taxon>
        <taxon>Marchantiopsida</taxon>
        <taxon>Marchantiidae</taxon>
        <taxon>Marchantiales</taxon>
        <taxon>Ricciaceae</taxon>
        <taxon>Riccia</taxon>
    </lineage>
</organism>
<sequence>MASLVNVTASAGPSPANSGAQNPAEKQYGLMGGTWMRPARTWIVKTESNVRREKKKLPDPPCVICKGTGKVKCTKCAGRGRTNFTELAMLPKGEWPKWCWDCSGSGRSYCQRCFGTGEKRGIIGFHVPEEEMTGSEANGSQN</sequence>
<dbReference type="EMBL" id="JBJQOH010000006">
    <property type="protein sequence ID" value="KAL3682395.1"/>
    <property type="molecule type" value="Genomic_DNA"/>
</dbReference>
<feature type="region of interest" description="Disordered" evidence="1">
    <location>
        <begin position="1"/>
        <end position="25"/>
    </location>
</feature>
<gene>
    <name evidence="2" type="ORF">R1sor_000417</name>
</gene>
<dbReference type="PANTHER" id="PTHR15852">
    <property type="entry name" value="PLASTID TRANSCRIPTIONALLY ACTIVE PROTEIN"/>
    <property type="match status" value="1"/>
</dbReference>
<keyword evidence="3" id="KW-1185">Reference proteome</keyword>
<evidence type="ECO:0000313" key="3">
    <source>
        <dbReference type="Proteomes" id="UP001633002"/>
    </source>
</evidence>
<dbReference type="AlphaFoldDB" id="A0ABD3GT17"/>
<evidence type="ECO:0000256" key="1">
    <source>
        <dbReference type="SAM" id="MobiDB-lite"/>
    </source>
</evidence>
<protein>
    <submittedName>
        <fullName evidence="2">Uncharacterized protein</fullName>
    </submittedName>
</protein>
<evidence type="ECO:0000313" key="2">
    <source>
        <dbReference type="EMBL" id="KAL3682395.1"/>
    </source>
</evidence>
<dbReference type="SUPFAM" id="SSF57938">
    <property type="entry name" value="DnaJ/Hsp40 cysteine-rich domain"/>
    <property type="match status" value="1"/>
</dbReference>
<feature type="compositionally biased region" description="Low complexity" evidence="1">
    <location>
        <begin position="9"/>
        <end position="20"/>
    </location>
</feature>
<name>A0ABD3GT17_9MARC</name>
<proteinExistence type="predicted"/>
<dbReference type="InterPro" id="IPR036410">
    <property type="entry name" value="HSP_DnaJ_Cys-rich_dom_sf"/>
</dbReference>
<accession>A0ABD3GT17</accession>